<dbReference type="Proteomes" id="UP000188184">
    <property type="component" value="Chromosome"/>
</dbReference>
<keyword evidence="1" id="KW-0472">Membrane</keyword>
<keyword evidence="1" id="KW-0812">Transmembrane</keyword>
<evidence type="ECO:0000256" key="1">
    <source>
        <dbReference type="SAM" id="Phobius"/>
    </source>
</evidence>
<dbReference type="AlphaFoldDB" id="A0A1Q2KWQ4"/>
<proteinExistence type="predicted"/>
<evidence type="ECO:0000313" key="3">
    <source>
        <dbReference type="Proteomes" id="UP000188184"/>
    </source>
</evidence>
<keyword evidence="1" id="KW-1133">Transmembrane helix</keyword>
<feature type="transmembrane region" description="Helical" evidence="1">
    <location>
        <begin position="12"/>
        <end position="37"/>
    </location>
</feature>
<dbReference type="KEGG" id="pmar:B0X71_05590"/>
<reference evidence="2 3" key="1">
    <citation type="submission" date="2017-02" db="EMBL/GenBank/DDBJ databases">
        <title>The complete genomic sequence of a novel cold adapted crude oil-degrading bacterium Planococcus qaidamina Y42.</title>
        <authorList>
            <person name="Yang R."/>
        </authorList>
    </citation>
    <scope>NUCLEOTIDE SEQUENCE [LARGE SCALE GENOMIC DNA]</scope>
    <source>
        <strain evidence="2 3">Y42</strain>
    </source>
</reference>
<dbReference type="OrthoDB" id="2991555at2"/>
<accession>A0A1Q2KWQ4</accession>
<dbReference type="EMBL" id="CP019640">
    <property type="protein sequence ID" value="AQQ52621.1"/>
    <property type="molecule type" value="Genomic_DNA"/>
</dbReference>
<dbReference type="RefSeq" id="WP_077588503.1">
    <property type="nucleotide sequence ID" value="NZ_CP019640.1"/>
</dbReference>
<evidence type="ECO:0000313" key="2">
    <source>
        <dbReference type="EMBL" id="AQQ52621.1"/>
    </source>
</evidence>
<sequence length="86" mass="9939">MTESNVMNTGDLIFTLLTIGFMLIPLILAVAAAVYIIRLVKRTERRSEERLQLDKEKSATQTQQLEMLQSLNRRLTTIEKFLKDVQ</sequence>
<protein>
    <submittedName>
        <fullName evidence="2">Uncharacterized protein</fullName>
    </submittedName>
</protein>
<name>A0A1Q2KWQ4_9BACL</name>
<gene>
    <name evidence="2" type="ORF">B0X71_05590</name>
</gene>
<organism evidence="2 3">
    <name type="scientific">Planococcus lenghuensis</name>
    <dbReference type="NCBI Taxonomy" id="2213202"/>
    <lineage>
        <taxon>Bacteria</taxon>
        <taxon>Bacillati</taxon>
        <taxon>Bacillota</taxon>
        <taxon>Bacilli</taxon>
        <taxon>Bacillales</taxon>
        <taxon>Caryophanaceae</taxon>
        <taxon>Planococcus</taxon>
    </lineage>
</organism>
<keyword evidence="3" id="KW-1185">Reference proteome</keyword>